<feature type="domain" description="Phosphatidic acid phosphatase type 2/haloperoxidase" evidence="2">
    <location>
        <begin position="113"/>
        <end position="196"/>
    </location>
</feature>
<dbReference type="Gene3D" id="1.20.144.10">
    <property type="entry name" value="Phosphatidic acid phosphatase type 2/haloperoxidase"/>
    <property type="match status" value="1"/>
</dbReference>
<protein>
    <submittedName>
        <fullName evidence="3">Phosphatase PAP2 family protein</fullName>
    </submittedName>
</protein>
<gene>
    <name evidence="3" type="ORF">KC717_01475</name>
</gene>
<keyword evidence="1" id="KW-0472">Membrane</keyword>
<dbReference type="Proteomes" id="UP000754563">
    <property type="component" value="Unassembled WGS sequence"/>
</dbReference>
<feature type="transmembrane region" description="Helical" evidence="1">
    <location>
        <begin position="110"/>
        <end position="130"/>
    </location>
</feature>
<feature type="transmembrane region" description="Helical" evidence="1">
    <location>
        <begin position="12"/>
        <end position="38"/>
    </location>
</feature>
<feature type="transmembrane region" description="Helical" evidence="1">
    <location>
        <begin position="44"/>
        <end position="66"/>
    </location>
</feature>
<sequence>MKQSVDTHKNKGTLKLLAIGISRIFDPIFLFPIAYFLIARYFSIRSIDIALLFAFQILPTVLFFLFHLKRGSIDFDITNRLNRIPLLAIALISTITTLYLLVLLKYTTIIYLHSILLFVVVLLFFITLYWKISIHMLVITLFCTLLGLFYDSLWYSLSIIFIPLVGWARIYLKKHTPLQVIAGSTLGGLSFLAIYIHYTA</sequence>
<comment type="caution">
    <text evidence="3">The sequence shown here is derived from an EMBL/GenBank/DDBJ whole genome shotgun (WGS) entry which is preliminary data.</text>
</comment>
<evidence type="ECO:0000259" key="2">
    <source>
        <dbReference type="Pfam" id="PF01569"/>
    </source>
</evidence>
<feature type="transmembrane region" description="Helical" evidence="1">
    <location>
        <begin position="86"/>
        <end position="104"/>
    </location>
</feature>
<reference evidence="3" key="1">
    <citation type="submission" date="2020-04" db="EMBL/GenBank/DDBJ databases">
        <authorList>
            <person name="Zhang T."/>
        </authorList>
    </citation>
    <scope>NUCLEOTIDE SEQUENCE</scope>
    <source>
        <strain evidence="3">HKST-UBA11</strain>
    </source>
</reference>
<dbReference type="InterPro" id="IPR036938">
    <property type="entry name" value="PAP2/HPO_sf"/>
</dbReference>
<proteinExistence type="predicted"/>
<feature type="transmembrane region" description="Helical" evidence="1">
    <location>
        <begin position="178"/>
        <end position="198"/>
    </location>
</feature>
<accession>A0A955L7J4</accession>
<keyword evidence="1" id="KW-1133">Transmembrane helix</keyword>
<feature type="transmembrane region" description="Helical" evidence="1">
    <location>
        <begin position="137"/>
        <end position="166"/>
    </location>
</feature>
<reference evidence="3" key="2">
    <citation type="journal article" date="2021" name="Microbiome">
        <title>Successional dynamics and alternative stable states in a saline activated sludge microbial community over 9 years.</title>
        <authorList>
            <person name="Wang Y."/>
            <person name="Ye J."/>
            <person name="Ju F."/>
            <person name="Liu L."/>
            <person name="Boyd J.A."/>
            <person name="Deng Y."/>
            <person name="Parks D.H."/>
            <person name="Jiang X."/>
            <person name="Yin X."/>
            <person name="Woodcroft B.J."/>
            <person name="Tyson G.W."/>
            <person name="Hugenholtz P."/>
            <person name="Polz M.F."/>
            <person name="Zhang T."/>
        </authorList>
    </citation>
    <scope>NUCLEOTIDE SEQUENCE</scope>
    <source>
        <strain evidence="3">HKST-UBA11</strain>
    </source>
</reference>
<keyword evidence="1" id="KW-0812">Transmembrane</keyword>
<dbReference type="AlphaFoldDB" id="A0A955L7J4"/>
<dbReference type="EMBL" id="JAGQLH010000012">
    <property type="protein sequence ID" value="MCA9385297.1"/>
    <property type="molecule type" value="Genomic_DNA"/>
</dbReference>
<evidence type="ECO:0000313" key="4">
    <source>
        <dbReference type="Proteomes" id="UP000754563"/>
    </source>
</evidence>
<evidence type="ECO:0000256" key="1">
    <source>
        <dbReference type="SAM" id="Phobius"/>
    </source>
</evidence>
<organism evidence="3 4">
    <name type="scientific">Candidatus Dojkabacteria bacterium</name>
    <dbReference type="NCBI Taxonomy" id="2099670"/>
    <lineage>
        <taxon>Bacteria</taxon>
        <taxon>Candidatus Dojkabacteria</taxon>
    </lineage>
</organism>
<name>A0A955L7J4_9BACT</name>
<dbReference type="SUPFAM" id="SSF48317">
    <property type="entry name" value="Acid phosphatase/Vanadium-dependent haloperoxidase"/>
    <property type="match status" value="1"/>
</dbReference>
<dbReference type="Pfam" id="PF01569">
    <property type="entry name" value="PAP2"/>
    <property type="match status" value="1"/>
</dbReference>
<evidence type="ECO:0000313" key="3">
    <source>
        <dbReference type="EMBL" id="MCA9385297.1"/>
    </source>
</evidence>
<dbReference type="InterPro" id="IPR000326">
    <property type="entry name" value="PAP2/HPO"/>
</dbReference>
<dbReference type="CDD" id="cd01610">
    <property type="entry name" value="PAP2_like"/>
    <property type="match status" value="1"/>
</dbReference>